<proteinExistence type="predicted"/>
<accession>A0AA96LKS0</accession>
<organism evidence="1 2">
    <name type="scientific">Paenibacillus aurantius</name>
    <dbReference type="NCBI Taxonomy" id="2918900"/>
    <lineage>
        <taxon>Bacteria</taxon>
        <taxon>Bacillati</taxon>
        <taxon>Bacillota</taxon>
        <taxon>Bacilli</taxon>
        <taxon>Bacillales</taxon>
        <taxon>Paenibacillaceae</taxon>
        <taxon>Paenibacillus</taxon>
    </lineage>
</organism>
<dbReference type="EMBL" id="CP130318">
    <property type="protein sequence ID" value="WNQ13202.1"/>
    <property type="molecule type" value="Genomic_DNA"/>
</dbReference>
<reference evidence="1 2" key="1">
    <citation type="submission" date="2022-02" db="EMBL/GenBank/DDBJ databases">
        <title>Paenibacillus sp. MBLB1776 Whole Genome Shotgun Sequencing.</title>
        <authorList>
            <person name="Hwang C.Y."/>
            <person name="Cho E.-S."/>
            <person name="Seo M.-J."/>
        </authorList>
    </citation>
    <scope>NUCLEOTIDE SEQUENCE [LARGE SCALE GENOMIC DNA]</scope>
    <source>
        <strain evidence="1 2">MBLB1776</strain>
    </source>
</reference>
<evidence type="ECO:0000313" key="1">
    <source>
        <dbReference type="EMBL" id="WNQ13202.1"/>
    </source>
</evidence>
<dbReference type="AlphaFoldDB" id="A0AA96LKS0"/>
<dbReference type="KEGG" id="paun:MJA45_09315"/>
<gene>
    <name evidence="1" type="ORF">MJA45_09315</name>
</gene>
<sequence length="57" mass="6831">MSVRMDREGQHAKEDVRKESRTARLFWVYRKKIGVVMNKTEKTLVLSFKNTREEETS</sequence>
<dbReference type="RefSeq" id="WP_315606982.1">
    <property type="nucleotide sequence ID" value="NZ_CP130318.1"/>
</dbReference>
<evidence type="ECO:0000313" key="2">
    <source>
        <dbReference type="Proteomes" id="UP001305702"/>
    </source>
</evidence>
<name>A0AA96LKS0_9BACL</name>
<dbReference type="Proteomes" id="UP001305702">
    <property type="component" value="Chromosome"/>
</dbReference>
<keyword evidence="2" id="KW-1185">Reference proteome</keyword>
<protein>
    <submittedName>
        <fullName evidence="1">Uncharacterized protein</fullName>
    </submittedName>
</protein>